<dbReference type="AlphaFoldDB" id="A0AAD7APG8"/>
<feature type="compositionally biased region" description="Basic and acidic residues" evidence="1">
    <location>
        <begin position="32"/>
        <end position="41"/>
    </location>
</feature>
<protein>
    <submittedName>
        <fullName evidence="2">Uncharacterized protein</fullName>
    </submittedName>
</protein>
<dbReference type="InterPro" id="IPR046521">
    <property type="entry name" value="DUF6698"/>
</dbReference>
<proteinExistence type="predicted"/>
<dbReference type="Pfam" id="PF20414">
    <property type="entry name" value="DUF6698"/>
    <property type="match status" value="1"/>
</dbReference>
<accession>A0AAD7APG8</accession>
<dbReference type="EMBL" id="JARIHO010000003">
    <property type="protein sequence ID" value="KAJ7364429.1"/>
    <property type="molecule type" value="Genomic_DNA"/>
</dbReference>
<sequence length="393" mass="42990">MSSELPPSSSIVESVTQKLTHSMLTSASKKRKDSEDDPRAPEEEETYRSYGRHLVRTCGPFERIHVIVEHGVRAALNDDEDSEPAQPRPALIFQLEKTRLQCLNKSWEILTDTIPGFRGEMISLGGNVKLRKKVCKEIQRGLDGARGDDTNKMKPSAIDWLIKIQDPAVPVASTDIPDRTKKPGRGFDSPLTAEVLCPMEYPATASTYASIKAGDKQFPINGKIPAFMYPKGHAYNDLDIEDRLLEGRLPIAAAKQIYQGPSAALQTPGFHRGRAGNAARNGQDRLGPRDVAYVCTQLYFSLSSLGSWSARDGSFSYRDFYWSIVDLFQGGEGQAILDIFNYHVFGTQTSNVNTEEAVPSTATSGFDLLAAQRAAKRARLSAATGTGTASSAS</sequence>
<gene>
    <name evidence="2" type="ORF">DFH08DRAFT_1073154</name>
</gene>
<organism evidence="2 3">
    <name type="scientific">Mycena albidolilacea</name>
    <dbReference type="NCBI Taxonomy" id="1033008"/>
    <lineage>
        <taxon>Eukaryota</taxon>
        <taxon>Fungi</taxon>
        <taxon>Dikarya</taxon>
        <taxon>Basidiomycota</taxon>
        <taxon>Agaricomycotina</taxon>
        <taxon>Agaricomycetes</taxon>
        <taxon>Agaricomycetidae</taxon>
        <taxon>Agaricales</taxon>
        <taxon>Marasmiineae</taxon>
        <taxon>Mycenaceae</taxon>
        <taxon>Mycena</taxon>
    </lineage>
</organism>
<evidence type="ECO:0000313" key="2">
    <source>
        <dbReference type="EMBL" id="KAJ7364429.1"/>
    </source>
</evidence>
<feature type="region of interest" description="Disordered" evidence="1">
    <location>
        <begin position="1"/>
        <end position="48"/>
    </location>
</feature>
<feature type="compositionally biased region" description="Polar residues" evidence="1">
    <location>
        <begin position="1"/>
        <end position="27"/>
    </location>
</feature>
<dbReference type="Proteomes" id="UP001218218">
    <property type="component" value="Unassembled WGS sequence"/>
</dbReference>
<keyword evidence="3" id="KW-1185">Reference proteome</keyword>
<evidence type="ECO:0000313" key="3">
    <source>
        <dbReference type="Proteomes" id="UP001218218"/>
    </source>
</evidence>
<comment type="caution">
    <text evidence="2">The sequence shown here is derived from an EMBL/GenBank/DDBJ whole genome shotgun (WGS) entry which is preliminary data.</text>
</comment>
<name>A0AAD7APG8_9AGAR</name>
<reference evidence="2" key="1">
    <citation type="submission" date="2023-03" db="EMBL/GenBank/DDBJ databases">
        <title>Massive genome expansion in bonnet fungi (Mycena s.s.) driven by repeated elements and novel gene families across ecological guilds.</title>
        <authorList>
            <consortium name="Lawrence Berkeley National Laboratory"/>
            <person name="Harder C.B."/>
            <person name="Miyauchi S."/>
            <person name="Viragh M."/>
            <person name="Kuo A."/>
            <person name="Thoen E."/>
            <person name="Andreopoulos B."/>
            <person name="Lu D."/>
            <person name="Skrede I."/>
            <person name="Drula E."/>
            <person name="Henrissat B."/>
            <person name="Morin E."/>
            <person name="Kohler A."/>
            <person name="Barry K."/>
            <person name="LaButti K."/>
            <person name="Morin E."/>
            <person name="Salamov A."/>
            <person name="Lipzen A."/>
            <person name="Mereny Z."/>
            <person name="Hegedus B."/>
            <person name="Baldrian P."/>
            <person name="Stursova M."/>
            <person name="Weitz H."/>
            <person name="Taylor A."/>
            <person name="Grigoriev I.V."/>
            <person name="Nagy L.G."/>
            <person name="Martin F."/>
            <person name="Kauserud H."/>
        </authorList>
    </citation>
    <scope>NUCLEOTIDE SEQUENCE</scope>
    <source>
        <strain evidence="2">CBHHK002</strain>
    </source>
</reference>
<evidence type="ECO:0000256" key="1">
    <source>
        <dbReference type="SAM" id="MobiDB-lite"/>
    </source>
</evidence>